<accession>F5ISW8</accession>
<proteinExistence type="predicted"/>
<keyword evidence="7" id="KW-0812">Transmembrane</keyword>
<dbReference type="InterPro" id="IPR036890">
    <property type="entry name" value="HATPase_C_sf"/>
</dbReference>
<dbReference type="InterPro" id="IPR004358">
    <property type="entry name" value="Sig_transdc_His_kin-like_C"/>
</dbReference>
<dbReference type="Proteomes" id="UP000004913">
    <property type="component" value="Unassembled WGS sequence"/>
</dbReference>
<evidence type="ECO:0000256" key="4">
    <source>
        <dbReference type="ARBA" id="ARBA00022679"/>
    </source>
</evidence>
<protein>
    <recommendedName>
        <fullName evidence="2">histidine kinase</fullName>
        <ecNumber evidence="2">2.7.13.3</ecNumber>
    </recommendedName>
</protein>
<dbReference type="EC" id="2.7.13.3" evidence="2"/>
<evidence type="ECO:0000256" key="2">
    <source>
        <dbReference type="ARBA" id="ARBA00012438"/>
    </source>
</evidence>
<keyword evidence="5" id="KW-0418">Kinase</keyword>
<gene>
    <name evidence="9" type="ORF">HMPREF9455_00185</name>
</gene>
<dbReference type="InterPro" id="IPR003661">
    <property type="entry name" value="HisK_dim/P_dom"/>
</dbReference>
<dbReference type="eggNOG" id="COG2205">
    <property type="taxonomic scope" value="Bacteria"/>
</dbReference>
<dbReference type="CDD" id="cd00075">
    <property type="entry name" value="HATPase"/>
    <property type="match status" value="1"/>
</dbReference>
<name>F5ISW8_9BACT</name>
<dbReference type="Gene3D" id="1.10.287.130">
    <property type="match status" value="1"/>
</dbReference>
<comment type="catalytic activity">
    <reaction evidence="1">
        <text>ATP + protein L-histidine = ADP + protein N-phospho-L-histidine.</text>
        <dbReference type="EC" id="2.7.13.3"/>
    </reaction>
</comment>
<evidence type="ECO:0000256" key="3">
    <source>
        <dbReference type="ARBA" id="ARBA00022553"/>
    </source>
</evidence>
<dbReference type="InterPro" id="IPR050736">
    <property type="entry name" value="Sensor_HK_Regulatory"/>
</dbReference>
<feature type="domain" description="Histidine kinase" evidence="8">
    <location>
        <begin position="244"/>
        <end position="459"/>
    </location>
</feature>
<keyword evidence="7" id="KW-1133">Transmembrane helix</keyword>
<dbReference type="AlphaFoldDB" id="F5ISW8"/>
<dbReference type="PANTHER" id="PTHR43711:SF26">
    <property type="entry name" value="SENSOR HISTIDINE KINASE RCSC"/>
    <property type="match status" value="1"/>
</dbReference>
<organism evidence="9 10">
    <name type="scientific">Dysgonomonas gadei ATCC BAA-286</name>
    <dbReference type="NCBI Taxonomy" id="742766"/>
    <lineage>
        <taxon>Bacteria</taxon>
        <taxon>Pseudomonadati</taxon>
        <taxon>Bacteroidota</taxon>
        <taxon>Bacteroidia</taxon>
        <taxon>Bacteroidales</taxon>
        <taxon>Dysgonomonadaceae</taxon>
        <taxon>Dysgonomonas</taxon>
    </lineage>
</organism>
<dbReference type="InterPro" id="IPR005467">
    <property type="entry name" value="His_kinase_dom"/>
</dbReference>
<dbReference type="Gene3D" id="3.30.565.10">
    <property type="entry name" value="Histidine kinase-like ATPase, C-terminal domain"/>
    <property type="match status" value="1"/>
</dbReference>
<dbReference type="InterPro" id="IPR036097">
    <property type="entry name" value="HisK_dim/P_sf"/>
</dbReference>
<dbReference type="SUPFAM" id="SSF55874">
    <property type="entry name" value="ATPase domain of HSP90 chaperone/DNA topoisomerase II/histidine kinase"/>
    <property type="match status" value="1"/>
</dbReference>
<feature type="transmembrane region" description="Helical" evidence="7">
    <location>
        <begin position="203"/>
        <end position="224"/>
    </location>
</feature>
<evidence type="ECO:0000313" key="10">
    <source>
        <dbReference type="Proteomes" id="UP000004913"/>
    </source>
</evidence>
<keyword evidence="4" id="KW-0808">Transferase</keyword>
<evidence type="ECO:0000256" key="1">
    <source>
        <dbReference type="ARBA" id="ARBA00000085"/>
    </source>
</evidence>
<feature type="transmembrane region" description="Helical" evidence="7">
    <location>
        <begin position="7"/>
        <end position="28"/>
    </location>
</feature>
<keyword evidence="6" id="KW-0902">Two-component regulatory system</keyword>
<dbReference type="HOGENOM" id="CLU_026375_0_0_10"/>
<reference evidence="9 10" key="1">
    <citation type="submission" date="2011-04" db="EMBL/GenBank/DDBJ databases">
        <title>The Genome Sequence of Dysgonomonas gadei ATCC BAA-286.</title>
        <authorList>
            <consortium name="The Broad Institute Genome Sequencing Platform"/>
            <person name="Earl A."/>
            <person name="Ward D."/>
            <person name="Feldgarden M."/>
            <person name="Gevers D."/>
            <person name="Pudlo N."/>
            <person name="Martens E."/>
            <person name="Allen-Vercoe E."/>
            <person name="Young S.K."/>
            <person name="Zeng Q."/>
            <person name="Gargeya S."/>
            <person name="Fitzgerald M."/>
            <person name="Haas B."/>
            <person name="Abouelleil A."/>
            <person name="Alvarado L."/>
            <person name="Arachchi H.M."/>
            <person name="Berlin A."/>
            <person name="Brown A."/>
            <person name="Chapman S.B."/>
            <person name="Chen Z."/>
            <person name="Dunbar C."/>
            <person name="Freedman E."/>
            <person name="Gearin G."/>
            <person name="Gellesch M."/>
            <person name="Goldberg J."/>
            <person name="Griggs A."/>
            <person name="Gujja S."/>
            <person name="Heiman D."/>
            <person name="Howarth C."/>
            <person name="Larson L."/>
            <person name="Lui A."/>
            <person name="MacDonald P.J.P."/>
            <person name="Mehta T."/>
            <person name="Montmayeur A."/>
            <person name="Murphy C."/>
            <person name="Neiman D."/>
            <person name="Pearson M."/>
            <person name="Priest M."/>
            <person name="Roberts A."/>
            <person name="Saif S."/>
            <person name="Shea T."/>
            <person name="Shenoy N."/>
            <person name="Sisk P."/>
            <person name="Stolte C."/>
            <person name="Sykes S."/>
            <person name="Yandava C."/>
            <person name="Wortman J."/>
            <person name="Nusbaum C."/>
            <person name="Birren B."/>
        </authorList>
    </citation>
    <scope>NUCLEOTIDE SEQUENCE [LARGE SCALE GENOMIC DNA]</scope>
    <source>
        <strain evidence="9 10">ATCC BAA-286</strain>
    </source>
</reference>
<dbReference type="PROSITE" id="PS50109">
    <property type="entry name" value="HIS_KIN"/>
    <property type="match status" value="1"/>
</dbReference>
<comment type="caution">
    <text evidence="9">The sequence shown here is derived from an EMBL/GenBank/DDBJ whole genome shotgun (WGS) entry which is preliminary data.</text>
</comment>
<evidence type="ECO:0000256" key="5">
    <source>
        <dbReference type="ARBA" id="ARBA00022777"/>
    </source>
</evidence>
<evidence type="ECO:0000313" key="9">
    <source>
        <dbReference type="EMBL" id="EGK02063.1"/>
    </source>
</evidence>
<dbReference type="SMART" id="SM00387">
    <property type="entry name" value="HATPase_c"/>
    <property type="match status" value="1"/>
</dbReference>
<keyword evidence="3" id="KW-0597">Phosphoprotein</keyword>
<dbReference type="RefSeq" id="WP_006797687.1">
    <property type="nucleotide sequence ID" value="NZ_GL891979.1"/>
</dbReference>
<dbReference type="CDD" id="cd00082">
    <property type="entry name" value="HisKA"/>
    <property type="match status" value="1"/>
</dbReference>
<dbReference type="OrthoDB" id="1933776at2"/>
<dbReference type="SMART" id="SM00388">
    <property type="entry name" value="HisKA"/>
    <property type="match status" value="1"/>
</dbReference>
<dbReference type="PRINTS" id="PR00344">
    <property type="entry name" value="BCTRLSENSOR"/>
</dbReference>
<dbReference type="SUPFAM" id="SSF47384">
    <property type="entry name" value="Homodimeric domain of signal transducing histidine kinase"/>
    <property type="match status" value="1"/>
</dbReference>
<keyword evidence="10" id="KW-1185">Reference proteome</keyword>
<evidence type="ECO:0000256" key="6">
    <source>
        <dbReference type="ARBA" id="ARBA00023012"/>
    </source>
</evidence>
<keyword evidence="7" id="KW-0472">Membrane</keyword>
<dbReference type="InterPro" id="IPR003594">
    <property type="entry name" value="HATPase_dom"/>
</dbReference>
<evidence type="ECO:0000256" key="7">
    <source>
        <dbReference type="SAM" id="Phobius"/>
    </source>
</evidence>
<sequence>MKFRFKFTAIVILGLLILVCGYQVYWLVNFHNEQYRKMEAAIKNAMNNADFKEIAIRINDLQNDGDSIPRQNLNGIMARKQEKMPDVVVRINSSKKDGTVIWSDAKKMNVSIQQGFHLTIDSLKSIDIARYDSLLRTELNQLEIHIPYYLEYTTNINDSTLSPYAKDIDKSKYKKYVFTFSDDNKEAYIVYMKEPQWYIFRDMIGLICVSILMIALLIVSYIYLLKIILRQKTIDEIKSDFINNMTHELKTPIAITYAAVDSLQNFGMADDPKKRDEYLTISREQLMYLNSLVEQILTMSVEERKNLKLSTENISLTEEFENQKNKFYLNNTKPVFIDIDVNPEYLIIVADRLHFGNIISNLIENAIKYSDKSVHIRLSAYRKDNKTIISVTDNGIGIPGNALDKIFDKFYRVSTGNIHNVKGYGLGLSYVKTIVEKHCWEISVESEEGKGTCFKITII</sequence>
<dbReference type="FunFam" id="3.30.565.10:FF:000006">
    <property type="entry name" value="Sensor histidine kinase WalK"/>
    <property type="match status" value="1"/>
</dbReference>
<dbReference type="Pfam" id="PF02518">
    <property type="entry name" value="HATPase_c"/>
    <property type="match status" value="1"/>
</dbReference>
<dbReference type="GO" id="GO:0000155">
    <property type="term" value="F:phosphorelay sensor kinase activity"/>
    <property type="evidence" value="ECO:0007669"/>
    <property type="project" value="InterPro"/>
</dbReference>
<evidence type="ECO:0000259" key="8">
    <source>
        <dbReference type="PROSITE" id="PS50109"/>
    </source>
</evidence>
<dbReference type="STRING" id="742766.HMPREF9455_00185"/>
<dbReference type="PANTHER" id="PTHR43711">
    <property type="entry name" value="TWO-COMPONENT HISTIDINE KINASE"/>
    <property type="match status" value="1"/>
</dbReference>
<dbReference type="EMBL" id="ADLV01000002">
    <property type="protein sequence ID" value="EGK02063.1"/>
    <property type="molecule type" value="Genomic_DNA"/>
</dbReference>
<dbReference type="Pfam" id="PF00512">
    <property type="entry name" value="HisKA"/>
    <property type="match status" value="1"/>
</dbReference>